<dbReference type="Pfam" id="PF05593">
    <property type="entry name" value="RHS_repeat"/>
    <property type="match status" value="1"/>
</dbReference>
<dbReference type="OrthoDB" id="9771173at2"/>
<gene>
    <name evidence="6" type="ORF">ESZ91_03750</name>
</gene>
<dbReference type="EMBL" id="SDOZ01000002">
    <property type="protein sequence ID" value="RXZ61518.1"/>
    <property type="molecule type" value="Genomic_DNA"/>
</dbReference>
<organism evidence="6 7">
    <name type="scientific">Candidatus Borkfalkia ceftriaxoniphila</name>
    <dbReference type="NCBI Taxonomy" id="2508949"/>
    <lineage>
        <taxon>Bacteria</taxon>
        <taxon>Bacillati</taxon>
        <taxon>Bacillota</taxon>
        <taxon>Clostridia</taxon>
        <taxon>Christensenellales</taxon>
        <taxon>Christensenellaceae</taxon>
        <taxon>Candidatus Borkfalkia</taxon>
    </lineage>
</organism>
<dbReference type="InterPro" id="IPR022385">
    <property type="entry name" value="Rhs_assc_core"/>
</dbReference>
<feature type="domain" description="Carbohydrate-binding module family 96" evidence="5">
    <location>
        <begin position="377"/>
        <end position="467"/>
    </location>
</feature>
<dbReference type="NCBIfam" id="NF033679">
    <property type="entry name" value="DNRLRE_dom"/>
    <property type="match status" value="1"/>
</dbReference>
<keyword evidence="4" id="KW-0812">Transmembrane</keyword>
<dbReference type="InterPro" id="IPR031325">
    <property type="entry name" value="RHS_repeat"/>
</dbReference>
<comment type="subcellular location">
    <subcellularLocation>
        <location evidence="1">Secreted</location>
    </subcellularLocation>
</comment>
<dbReference type="PANTHER" id="PTHR32305:SF15">
    <property type="entry name" value="PROTEIN RHSA-RELATED"/>
    <property type="match status" value="1"/>
</dbReference>
<name>A0A4Q2KA60_9FIRM</name>
<evidence type="ECO:0000259" key="5">
    <source>
        <dbReference type="Pfam" id="PF24517"/>
    </source>
</evidence>
<dbReference type="InterPro" id="IPR006530">
    <property type="entry name" value="YD"/>
</dbReference>
<dbReference type="Pfam" id="PF24517">
    <property type="entry name" value="CBM96"/>
    <property type="match status" value="1"/>
</dbReference>
<proteinExistence type="predicted"/>
<keyword evidence="3" id="KW-0732">Signal</keyword>
<dbReference type="NCBIfam" id="TIGR01643">
    <property type="entry name" value="YD_repeat_2x"/>
    <property type="match status" value="1"/>
</dbReference>
<dbReference type="RefSeq" id="WP_129224290.1">
    <property type="nucleotide sequence ID" value="NZ_SDOZ01000002.1"/>
</dbReference>
<keyword evidence="4" id="KW-1133">Transmembrane helix</keyword>
<comment type="caution">
    <text evidence="6">The sequence shown here is derived from an EMBL/GenBank/DDBJ whole genome shotgun (WGS) entry which is preliminary data.</text>
</comment>
<protein>
    <submittedName>
        <fullName evidence="6">DNRLRE domain-containing protein</fullName>
    </submittedName>
</protein>
<dbReference type="InterPro" id="IPR050708">
    <property type="entry name" value="T6SS_VgrG/RHS"/>
</dbReference>
<keyword evidence="7" id="KW-1185">Reference proteome</keyword>
<dbReference type="GO" id="GO:0005576">
    <property type="term" value="C:extracellular region"/>
    <property type="evidence" value="ECO:0007669"/>
    <property type="project" value="UniProtKB-SubCell"/>
</dbReference>
<evidence type="ECO:0000313" key="7">
    <source>
        <dbReference type="Proteomes" id="UP000291269"/>
    </source>
</evidence>
<evidence type="ECO:0000256" key="2">
    <source>
        <dbReference type="ARBA" id="ARBA00022525"/>
    </source>
</evidence>
<sequence>MKKIILGKLANTRNNAEEQMISDDSSNRMIEPGVAPEVNEYMTSEEINKREDALFLGDKSEKAAEIVEEYVEMREENVKHFKMSDGTCKAVFYNEPVHYLDEQDHTYKEIDNTFTFVERDLSDAEDFSGYENHCGNVKVKLSKEANDNNLMRIQKGEHKIVWKFLGRGQKTSENALGDFSDRLLTEAKVINCASDKGGTYTDFARKLVNEVKYENLVSGTDLQYIVSSAKVKENIIVKEKSDSYEYAFLLKAENLELELSKNQNSIEFFVTKVNESGSFEREVIFTMPAAYMYDAKGEISNDVVCELEEIQTGRYIFKIIPDKNWMESADREFPVTIDPTIFTSDKSFIQSVTLWEHSGKYFDSTYNRIVAYTGSERIMSYIKFNVPSVSYGRILNASLNLQVFDYYQEELEIRRITSNWSPESVTWDSRPSYGTEIEGYFKFYTDNRDYAPDQNIEIDLTRIAQRGADALNKGIVLKLKDEFEPGFLGFWGEYTPANQGAVPVLSMVYTNTRAIVGNKQQKNSVNRAGTGILDLYTQNLQFVHEDVRLAGEKMPLEISHIYNSKFASNLNIRSSSGYFSSNLGLGYGWKTNLHQYVFPCNSIGNVDEYSPRAKYVYIDQFGNEHILVETKLNAEGSKEITDESGKNLIYDEVDKVLKDKTGNKLYFNKYCQLEKIEDSFGNSISISFNTNQTIASVQDGAERYAYFHYNGASATASDPLLSSISYAESQRSVEFEYTNKRLTKIKYKDGTFSTYTYGETGSSYDLTSVRDQIGYRLNYIYGNNKITIQESTNVGKIANNSTTNISEKYGNKLEIDFVGNKTFLKSKDGKCLVHIFDKSGTAICSYVDQGTALNGQKNNVVNDIQFVSSENGNLFTVAANRDAENYVINGGFEQNSYCWTANNLNNCDYVTTIATVEGSGAYRIQGELNKRKYISQNVAVSSDEDSFILYGFAKARSLPTNIRTYVNGSTDNGSIKDPTVNELTDYTKFGLNAQIVYTDNTREPVCSTSFNYSEEEWQLAAVGVCKSRDNRYKKIKYIAIQAEYTNNLNDVYFDNIRLVPGRYAKQKITNNYLLQRNNVNYDFSKITHIKYTTEGFLAIQKWETVSTYKDGKCILNEDDIGKMIRQKITDGKGCVFIGGELISSEAIVGELFWGNKLARIAFVINGVEYDIFDNFILRNTQTIEIENGSGQIAELKTDLNDNIVKATIIDENGRRFDTEFTYQGAKQKSQKDVYRGIITENTYNGYGNLISTKTRNTGDYDTTNALINDLQYNNSGNTLYSDNGSRGSGFETKTNFNNAFGRLEYMLLPDGTKINYNYFNDDSLRSMSVTTENEVVSNLYNYTKGLLTQISCKNNVYNFEYDGFGEITKTIVNGIEFVGNEYFNQSDYTSSDEATFDYSKTTFHNGIDQQGKNKDYSEKSIYNKNQALICRFGEGYDSNNNLVSEEIIRVEYDDHDRAEYVHDKAMGSDKQVTYRNVYKDDGKLDYVSISGYKTGTLKDNYDNQERLVSKSIIFGQQKNYAFYYDSYGSSIVPDNRLSSINLPTGANIAYDYDNLGRIRKRSIDTGYCNRKISESFGFLKSNYNKDICKEDRTTNFVSTVQYNSDSFSASAFYSYDKRGNISQVTDNGKLYRYQYDELDRLIREDNQALGFTKTYVYDGNGNIESIREYAYTTGDDLNNVRVARYGYDGIGIHKDRLMQYTGYDGQSENISDYDSIGNPCKYRGHVLKWERGRQLAKYGEIEYRYDASGIRQEKQVGNVPHKYYTDGSRIYKEERGNEVLWYHYDNTGVTGLEHNGKKYYFQKNIQGDVVRIFDEAGSLKASYIYDAWGNHRVIDGMTGMDVTHDFTIGGVTTDVSQHIGNINSFRYRGYYFDRETGLYYLNSRYYDPAICRFINADDVSYINPEIINGLNLYAYCFNDPVNAIDEAGNMPNWLKWLIGGLAFVGAVALTVLSGGSLTPVFVGMGISIIGGGLIQGAITATNGGDFWQGFANGAADGAFWGGIFAFMSASFSFVKNINLIRSNGVVIGKGMERVGYVADQLALSKYTPMKGYKMISKIFGNKFADTLSIAHNKAWIRRVMRLNKSILDIGLGGASSAGAWYGMELNEVSKYLWHILF</sequence>
<evidence type="ECO:0000313" key="6">
    <source>
        <dbReference type="EMBL" id="RXZ61518.1"/>
    </source>
</evidence>
<dbReference type="Proteomes" id="UP000291269">
    <property type="component" value="Unassembled WGS sequence"/>
</dbReference>
<evidence type="ECO:0000256" key="3">
    <source>
        <dbReference type="ARBA" id="ARBA00022729"/>
    </source>
</evidence>
<dbReference type="NCBIfam" id="TIGR03696">
    <property type="entry name" value="Rhs_assc_core"/>
    <property type="match status" value="1"/>
</dbReference>
<feature type="transmembrane region" description="Helical" evidence="4">
    <location>
        <begin position="1998"/>
        <end position="2014"/>
    </location>
</feature>
<dbReference type="PANTHER" id="PTHR32305">
    <property type="match status" value="1"/>
</dbReference>
<accession>A0A4Q2KA60</accession>
<reference evidence="6 7" key="1">
    <citation type="journal article" date="2019" name="Gut">
        <title>Antibiotics-induced monodominance of a novel gut bacterial order.</title>
        <authorList>
            <person name="Hildebrand F."/>
            <person name="Moitinho-Silva L."/>
            <person name="Blasche S."/>
            <person name="Jahn M.T."/>
            <person name="Gossmann T.I."/>
            <person name="Heuerta-Cepas J."/>
            <person name="Hercog R."/>
            <person name="Luetge M."/>
            <person name="Bahram M."/>
            <person name="Pryszlak A."/>
            <person name="Alves R.J."/>
            <person name="Waszak S.M."/>
            <person name="Zhu A."/>
            <person name="Ye L."/>
            <person name="Costea P.I."/>
            <person name="Aalvink S."/>
            <person name="Belzer C."/>
            <person name="Forslund S.K."/>
            <person name="Sunagawa S."/>
            <person name="Hentschel U."/>
            <person name="Merten C."/>
            <person name="Patil K.R."/>
            <person name="Benes V."/>
            <person name="Bork P."/>
        </authorList>
    </citation>
    <scope>NUCLEOTIDE SEQUENCE [LARGE SCALE GENOMIC DNA]</scope>
    <source>
        <strain evidence="6 7">HDS1380</strain>
    </source>
</reference>
<dbReference type="Gene3D" id="2.180.10.10">
    <property type="entry name" value="RHS repeat-associated core"/>
    <property type="match status" value="1"/>
</dbReference>
<keyword evidence="2" id="KW-0964">Secreted</keyword>
<feature type="transmembrane region" description="Helical" evidence="4">
    <location>
        <begin position="1933"/>
        <end position="1952"/>
    </location>
</feature>
<evidence type="ECO:0000256" key="4">
    <source>
        <dbReference type="SAM" id="Phobius"/>
    </source>
</evidence>
<keyword evidence="4" id="KW-0472">Membrane</keyword>
<evidence type="ECO:0000256" key="1">
    <source>
        <dbReference type="ARBA" id="ARBA00004613"/>
    </source>
</evidence>
<dbReference type="InterPro" id="IPR055372">
    <property type="entry name" value="CBM96"/>
</dbReference>
<feature type="transmembrane region" description="Helical" evidence="4">
    <location>
        <begin position="1959"/>
        <end position="1978"/>
    </location>
</feature>